<dbReference type="Pfam" id="PF26640">
    <property type="entry name" value="DUF8212"/>
    <property type="match status" value="1"/>
</dbReference>
<proteinExistence type="predicted"/>
<dbReference type="Proteomes" id="UP000078544">
    <property type="component" value="Unassembled WGS sequence"/>
</dbReference>
<dbReference type="STRING" id="1081109.A0A168AFK2"/>
<feature type="compositionally biased region" description="Basic and acidic residues" evidence="1">
    <location>
        <begin position="472"/>
        <end position="487"/>
    </location>
</feature>
<organism evidence="4 5">
    <name type="scientific">Moelleriella libera RCEF 2490</name>
    <dbReference type="NCBI Taxonomy" id="1081109"/>
    <lineage>
        <taxon>Eukaryota</taxon>
        <taxon>Fungi</taxon>
        <taxon>Dikarya</taxon>
        <taxon>Ascomycota</taxon>
        <taxon>Pezizomycotina</taxon>
        <taxon>Sordariomycetes</taxon>
        <taxon>Hypocreomycetidae</taxon>
        <taxon>Hypocreales</taxon>
        <taxon>Clavicipitaceae</taxon>
        <taxon>Moelleriella</taxon>
    </lineage>
</organism>
<evidence type="ECO:0000259" key="2">
    <source>
        <dbReference type="Pfam" id="PF06985"/>
    </source>
</evidence>
<feature type="domain" description="DUF8212" evidence="3">
    <location>
        <begin position="227"/>
        <end position="250"/>
    </location>
</feature>
<dbReference type="EMBL" id="AZGY01000012">
    <property type="protein sequence ID" value="KZZ93871.1"/>
    <property type="molecule type" value="Genomic_DNA"/>
</dbReference>
<name>A0A168AFK2_9HYPO</name>
<evidence type="ECO:0000259" key="3">
    <source>
        <dbReference type="Pfam" id="PF26640"/>
    </source>
</evidence>
<feature type="domain" description="Heterokaryon incompatibility" evidence="2">
    <location>
        <begin position="22"/>
        <end position="113"/>
    </location>
</feature>
<evidence type="ECO:0000313" key="5">
    <source>
        <dbReference type="Proteomes" id="UP000078544"/>
    </source>
</evidence>
<dbReference type="Pfam" id="PF06985">
    <property type="entry name" value="HET"/>
    <property type="match status" value="1"/>
</dbReference>
<sequence length="649" mass="73255">MHLINIESLEIVEYLDTQAPRYTILSHTWGEEEISLPEFVGQDATWKKGWAKVRAFSDVVAEREENQPDPIEHIWVDTCCIDKSSSAELSEAVNSMFRWYREASQCYAYLSDVEYTTDEWILQRRIGNSRWLKRGWTLQELLAPRSVSFFDKTWRFLGTREELASTISLATTIPISVVRTGNFDRASVAQKFSWAALRITTRPEDVAYCLLGMFGVNMPLLYGEGRKAFMRLQEEILKETDDQSIFAWDASPYAGQAVVIGALSPSPRYFADCGNIYLPPCQEGGSVSITNKSISVDLPCCHEYTLDSRNDGGAPRRSAHVRARLSCCVHDDIDSSLEISLVKQYPQGMLSRKPCKAAHVLYARHPEIERLTLVKESKITPPRSLVEGWIRQLHSSAETRIKWIKAYPEQGLKIDPETGSPNIDMPESRSPLLSPDGTFHGMVVFEIPEKSPGKKWAIEFKFSPDDAQVSAESDKSNKTLKGDHQRPWEKNNNYKIIKLHDVTTPVLQADKDIDMDLDTVFERFPGPIPPNRLLKAKEPASWSETLDPNEDVVMGIFREPFKTGISREPCNPISGIIRTYGSFTSCGYAGIVDREASLPIRAVAILDCVYGAPRFRCLVETGHESRLGILRRHGSTAFVDSKYENSPTD</sequence>
<keyword evidence="5" id="KW-1185">Reference proteome</keyword>
<comment type="caution">
    <text evidence="4">The sequence shown here is derived from an EMBL/GenBank/DDBJ whole genome shotgun (WGS) entry which is preliminary data.</text>
</comment>
<dbReference type="PANTHER" id="PTHR10622:SF10">
    <property type="entry name" value="HET DOMAIN-CONTAINING PROTEIN"/>
    <property type="match status" value="1"/>
</dbReference>
<accession>A0A168AFK2</accession>
<evidence type="ECO:0000313" key="4">
    <source>
        <dbReference type="EMBL" id="KZZ93871.1"/>
    </source>
</evidence>
<dbReference type="InterPro" id="IPR010730">
    <property type="entry name" value="HET"/>
</dbReference>
<dbReference type="PANTHER" id="PTHR10622">
    <property type="entry name" value="HET DOMAIN-CONTAINING PROTEIN"/>
    <property type="match status" value="1"/>
</dbReference>
<reference evidence="4 5" key="1">
    <citation type="journal article" date="2016" name="Genome Biol. Evol.">
        <title>Divergent and convergent evolution of fungal pathogenicity.</title>
        <authorList>
            <person name="Shang Y."/>
            <person name="Xiao G."/>
            <person name="Zheng P."/>
            <person name="Cen K."/>
            <person name="Zhan S."/>
            <person name="Wang C."/>
        </authorList>
    </citation>
    <scope>NUCLEOTIDE SEQUENCE [LARGE SCALE GENOMIC DNA]</scope>
    <source>
        <strain evidence="4 5">RCEF 2490</strain>
    </source>
</reference>
<evidence type="ECO:0000256" key="1">
    <source>
        <dbReference type="SAM" id="MobiDB-lite"/>
    </source>
</evidence>
<dbReference type="InterPro" id="IPR058525">
    <property type="entry name" value="DUF8212"/>
</dbReference>
<gene>
    <name evidence="4" type="ORF">AAL_05587</name>
</gene>
<feature type="region of interest" description="Disordered" evidence="1">
    <location>
        <begin position="467"/>
        <end position="487"/>
    </location>
</feature>
<dbReference type="AlphaFoldDB" id="A0A168AFK2"/>
<protein>
    <submittedName>
        <fullName evidence="4">Heterokaryon incompatibility</fullName>
    </submittedName>
</protein>
<dbReference type="OrthoDB" id="4955925at2759"/>